<evidence type="ECO:0000256" key="5">
    <source>
        <dbReference type="ARBA" id="ARBA00022984"/>
    </source>
</evidence>
<evidence type="ECO:0000313" key="9">
    <source>
        <dbReference type="EMBL" id="MCY0150668.1"/>
    </source>
</evidence>
<comment type="pathway">
    <text evidence="1 7">Cell wall biogenesis; peptidoglycan biosynthesis.</text>
</comment>
<proteinExistence type="inferred from homology"/>
<keyword evidence="6 7" id="KW-0961">Cell wall biogenesis/degradation</keyword>
<evidence type="ECO:0000256" key="1">
    <source>
        <dbReference type="ARBA" id="ARBA00004752"/>
    </source>
</evidence>
<dbReference type="Pfam" id="PF03734">
    <property type="entry name" value="YkuD"/>
    <property type="match status" value="1"/>
</dbReference>
<evidence type="ECO:0000313" key="10">
    <source>
        <dbReference type="Proteomes" id="UP001073227"/>
    </source>
</evidence>
<dbReference type="PROSITE" id="PS51257">
    <property type="entry name" value="PROKAR_LIPOPROTEIN"/>
    <property type="match status" value="1"/>
</dbReference>
<dbReference type="InterPro" id="IPR005490">
    <property type="entry name" value="LD_TPept_cat_dom"/>
</dbReference>
<evidence type="ECO:0000256" key="3">
    <source>
        <dbReference type="ARBA" id="ARBA00022679"/>
    </source>
</evidence>
<gene>
    <name evidence="9" type="ORF">OEG84_23945</name>
</gene>
<dbReference type="Proteomes" id="UP001073227">
    <property type="component" value="Unassembled WGS sequence"/>
</dbReference>
<dbReference type="CDD" id="cd16913">
    <property type="entry name" value="YkuD_like"/>
    <property type="match status" value="1"/>
</dbReference>
<evidence type="ECO:0000256" key="4">
    <source>
        <dbReference type="ARBA" id="ARBA00022960"/>
    </source>
</evidence>
<keyword evidence="3" id="KW-0808">Transferase</keyword>
<dbReference type="EMBL" id="JAOVZR010000003">
    <property type="protein sequence ID" value="MCY0150668.1"/>
    <property type="molecule type" value="Genomic_DNA"/>
</dbReference>
<feature type="domain" description="L,D-TPase catalytic" evidence="8">
    <location>
        <begin position="66"/>
        <end position="197"/>
    </location>
</feature>
<keyword evidence="4 7" id="KW-0133">Cell shape</keyword>
<dbReference type="InterPro" id="IPR038063">
    <property type="entry name" value="Transpep_catalytic_dom"/>
</dbReference>
<evidence type="ECO:0000259" key="8">
    <source>
        <dbReference type="PROSITE" id="PS52029"/>
    </source>
</evidence>
<dbReference type="PANTHER" id="PTHR36699">
    <property type="entry name" value="LD-TRANSPEPTIDASE"/>
    <property type="match status" value="1"/>
</dbReference>
<comment type="caution">
    <text evidence="9">The sequence shown here is derived from an EMBL/GenBank/DDBJ whole genome shotgun (WGS) entry which is preliminary data.</text>
</comment>
<sequence length="343" mass="38176">MLPTIEKERPMGQEFRTNVIGILMAGLVLTGCVTSTLDLDGRGDIPIPQKTLAKMREMGMRSTDPVLVRIFKQESELEVWKRDSTGKYALMKTYPMCRWSGELGPKKFEGDRQAPEGFYTVNSGRLNPNSQYYLSFDLGYPNRLERAKGYTGSALMVHGACSSSGCFAISDNYVAEVYAVVRDALQGGQQAFQVQSYPFRMTPENLAAHNDNPNFDFWMDLKAGYDQFEVLRQPPRLQFCEGRYKFGEPVNGVTPVDPLGQCPAFEPEDQQVAEKSTGDIMKMQSLLNDVQRPGLAYSDGGMNPVFRKLLAKKGPQYLSEVTSSTLVPVSRPKAALADPFVAD</sequence>
<accession>A0ABT3ZG55</accession>
<dbReference type="PROSITE" id="PS52029">
    <property type="entry name" value="LD_TPASE"/>
    <property type="match status" value="1"/>
</dbReference>
<reference evidence="9" key="1">
    <citation type="submission" date="2022-10" db="EMBL/GenBank/DDBJ databases">
        <title>Hoeflea sp. G2-23, isolated from marine algae.</title>
        <authorList>
            <person name="Kristyanto S."/>
            <person name="Kim J.M."/>
            <person name="Jeon C.O."/>
        </authorList>
    </citation>
    <scope>NUCLEOTIDE SEQUENCE</scope>
    <source>
        <strain evidence="9">G2-23</strain>
    </source>
</reference>
<evidence type="ECO:0000256" key="7">
    <source>
        <dbReference type="PROSITE-ProRule" id="PRU01373"/>
    </source>
</evidence>
<evidence type="ECO:0000256" key="2">
    <source>
        <dbReference type="ARBA" id="ARBA00005992"/>
    </source>
</evidence>
<feature type="active site" description="Proton donor/acceptor" evidence="7">
    <location>
        <position position="158"/>
    </location>
</feature>
<evidence type="ECO:0000256" key="6">
    <source>
        <dbReference type="ARBA" id="ARBA00023316"/>
    </source>
</evidence>
<organism evidence="9 10">
    <name type="scientific">Hoeflea algicola</name>
    <dbReference type="NCBI Taxonomy" id="2983763"/>
    <lineage>
        <taxon>Bacteria</taxon>
        <taxon>Pseudomonadati</taxon>
        <taxon>Pseudomonadota</taxon>
        <taxon>Alphaproteobacteria</taxon>
        <taxon>Hyphomicrobiales</taxon>
        <taxon>Rhizobiaceae</taxon>
        <taxon>Hoeflea</taxon>
    </lineage>
</organism>
<dbReference type="PANTHER" id="PTHR36699:SF1">
    <property type="entry name" value="L,D-TRANSPEPTIDASE YAFK-RELATED"/>
    <property type="match status" value="1"/>
</dbReference>
<keyword evidence="10" id="KW-1185">Reference proteome</keyword>
<comment type="similarity">
    <text evidence="2">Belongs to the YkuD family.</text>
</comment>
<dbReference type="SUPFAM" id="SSF141523">
    <property type="entry name" value="L,D-transpeptidase catalytic domain-like"/>
    <property type="match status" value="1"/>
</dbReference>
<name>A0ABT3ZG55_9HYPH</name>
<feature type="active site" description="Nucleophile" evidence="7">
    <location>
        <position position="166"/>
    </location>
</feature>
<keyword evidence="5 7" id="KW-0573">Peptidoglycan synthesis</keyword>
<protein>
    <submittedName>
        <fullName evidence="9">Murein L,D-transpeptidase</fullName>
    </submittedName>
</protein>